<feature type="transmembrane region" description="Helical" evidence="1">
    <location>
        <begin position="228"/>
        <end position="247"/>
    </location>
</feature>
<keyword evidence="1" id="KW-0812">Transmembrane</keyword>
<accession>A0A318M4A2</accession>
<feature type="transmembrane region" description="Helical" evidence="1">
    <location>
        <begin position="140"/>
        <end position="160"/>
    </location>
</feature>
<feature type="transmembrane region" description="Helical" evidence="1">
    <location>
        <begin position="312"/>
        <end position="332"/>
    </location>
</feature>
<feature type="transmembrane region" description="Helical" evidence="1">
    <location>
        <begin position="35"/>
        <end position="55"/>
    </location>
</feature>
<keyword evidence="1" id="KW-0472">Membrane</keyword>
<dbReference type="Proteomes" id="UP000247892">
    <property type="component" value="Unassembled WGS sequence"/>
</dbReference>
<keyword evidence="1" id="KW-1133">Transmembrane helix</keyword>
<sequence length="561" mass="59711">MLGVVAVAAGLWLALGIFVVAGWSRVNTDRAWRAAALLLTLAFALVHQLLFATVAEDAYLTFRYARNVADGYGPVFNPGERVEGYSNFLWMVLIALPRAMFGVDVEPAAPVLGIACALGCVLAAYFLVNRIMRLAQPDGPGLPALGVAAAVVTAGASSLAGYGPSGLETPLFLLLTLCVVHALAAGRPVVAGVLVALTVMTRPEGLVVAVLAGVWLLVTALRSGTTKWAPAGYALGALVLLVPWTAWRVTYYGHLLPNSLVASSGGSVGSMLRRGWDYLAGFALVYQVFLLLTAAAIAFLLSRRSFPRARSLAWLVLAIAVALAGYAVAVGGDRLPSWRLLAPVPPLLTVFAAAAYGLFLVSRPATTPSPQPRTERLTARRTVPVVALAVCGLSLVVSTTHPGMVRAMHDWRASIRQLAETGTWLGERLPPGTVVSTYANGALSYRAGPRLVVVDVLGLTDEHIARQGERIQAAGIGGQVASDYDYVVNVRMPSVAVDTAEGYTDRQHCGINPAYAGLYEVATFRREGERKWISLYVRRPQAEVLVPLLDADPRYTYVRCG</sequence>
<evidence type="ECO:0008006" key="4">
    <source>
        <dbReference type="Google" id="ProtNLM"/>
    </source>
</evidence>
<keyword evidence="3" id="KW-1185">Reference proteome</keyword>
<proteinExistence type="predicted"/>
<protein>
    <recommendedName>
        <fullName evidence="4">Glycosyltransferase RgtA/B/C/D-like domain-containing protein</fullName>
    </recommendedName>
</protein>
<feature type="transmembrane region" description="Helical" evidence="1">
    <location>
        <begin position="205"/>
        <end position="221"/>
    </location>
</feature>
<evidence type="ECO:0000313" key="2">
    <source>
        <dbReference type="EMBL" id="PXY37596.1"/>
    </source>
</evidence>
<evidence type="ECO:0000256" key="1">
    <source>
        <dbReference type="SAM" id="Phobius"/>
    </source>
</evidence>
<dbReference type="EMBL" id="MASU01000002">
    <property type="protein sequence ID" value="PXY37596.1"/>
    <property type="molecule type" value="Genomic_DNA"/>
</dbReference>
<name>A0A318M4A2_9PSEU</name>
<feature type="transmembrane region" description="Helical" evidence="1">
    <location>
        <begin position="278"/>
        <end position="300"/>
    </location>
</feature>
<dbReference type="AlphaFoldDB" id="A0A318M4A2"/>
<organism evidence="2 3">
    <name type="scientific">Prauserella flavalba</name>
    <dbReference type="NCBI Taxonomy" id="1477506"/>
    <lineage>
        <taxon>Bacteria</taxon>
        <taxon>Bacillati</taxon>
        <taxon>Actinomycetota</taxon>
        <taxon>Actinomycetes</taxon>
        <taxon>Pseudonocardiales</taxon>
        <taxon>Pseudonocardiaceae</taxon>
        <taxon>Prauserella</taxon>
    </lineage>
</organism>
<gene>
    <name evidence="2" type="ORF">BA062_02850</name>
</gene>
<evidence type="ECO:0000313" key="3">
    <source>
        <dbReference type="Proteomes" id="UP000247892"/>
    </source>
</evidence>
<feature type="transmembrane region" description="Helical" evidence="1">
    <location>
        <begin position="108"/>
        <end position="128"/>
    </location>
</feature>
<reference evidence="2 3" key="1">
    <citation type="submission" date="2016-07" db="EMBL/GenBank/DDBJ databases">
        <title>Draft genome sequence of Prauserella sp. YIM 121212, isolated from alkaline soil.</title>
        <authorList>
            <person name="Ruckert C."/>
            <person name="Albersmeier A."/>
            <person name="Jiang C.-L."/>
            <person name="Jiang Y."/>
            <person name="Kalinowski J."/>
            <person name="Schneider O."/>
            <person name="Winkler A."/>
            <person name="Zotchev S.B."/>
        </authorList>
    </citation>
    <scope>NUCLEOTIDE SEQUENCE [LARGE SCALE GENOMIC DNA]</scope>
    <source>
        <strain evidence="2 3">YIM 121212</strain>
    </source>
</reference>
<feature type="transmembrane region" description="Helical" evidence="1">
    <location>
        <begin position="6"/>
        <end position="23"/>
    </location>
</feature>
<feature type="transmembrane region" description="Helical" evidence="1">
    <location>
        <begin position="382"/>
        <end position="400"/>
    </location>
</feature>
<feature type="transmembrane region" description="Helical" evidence="1">
    <location>
        <begin position="344"/>
        <end position="361"/>
    </location>
</feature>
<comment type="caution">
    <text evidence="2">The sequence shown here is derived from an EMBL/GenBank/DDBJ whole genome shotgun (WGS) entry which is preliminary data.</text>
</comment>